<evidence type="ECO:0000256" key="5">
    <source>
        <dbReference type="PROSITE-ProRule" id="PRU00339"/>
    </source>
</evidence>
<dbReference type="Gene3D" id="1.25.40.10">
    <property type="entry name" value="Tetratricopeptide repeat domain"/>
    <property type="match status" value="4"/>
</dbReference>
<keyword evidence="9" id="KW-1185">Reference proteome</keyword>
<evidence type="ECO:0000313" key="9">
    <source>
        <dbReference type="Proteomes" id="UP000275663"/>
    </source>
</evidence>
<dbReference type="PROSITE" id="PS50005">
    <property type="entry name" value="TPR"/>
    <property type="match status" value="3"/>
</dbReference>
<dbReference type="InterPro" id="IPR000719">
    <property type="entry name" value="Prot_kinase_dom"/>
</dbReference>
<dbReference type="SUPFAM" id="SSF48452">
    <property type="entry name" value="TPR-like"/>
    <property type="match status" value="1"/>
</dbReference>
<evidence type="ECO:0000256" key="1">
    <source>
        <dbReference type="ARBA" id="ARBA00022679"/>
    </source>
</evidence>
<dbReference type="AlphaFoldDB" id="A0A3Q9BQE9"/>
<evidence type="ECO:0000256" key="6">
    <source>
        <dbReference type="PROSITE-ProRule" id="PRU10141"/>
    </source>
</evidence>
<evidence type="ECO:0000259" key="7">
    <source>
        <dbReference type="PROSITE" id="PS50011"/>
    </source>
</evidence>
<proteinExistence type="predicted"/>
<dbReference type="InterPro" id="IPR011990">
    <property type="entry name" value="TPR-like_helical_dom_sf"/>
</dbReference>
<dbReference type="SUPFAM" id="SSF56112">
    <property type="entry name" value="Protein kinase-like (PK-like)"/>
    <property type="match status" value="1"/>
</dbReference>
<sequence>MTVSASDSATVANPAAASDLPTLSHYQIRAQLGEGGFGDVYEAWDSKLRRSVAIKRMKHVPNAPTSLLKEARLAASLQHAAFVKIFAIEEDGDSTAIVMELVPGITLRVWGHGQPQEVAQVLELIRQVADAMQEAHAAGLTHGDLKPSNLILEPGGKLRILDFGLATQTDSQATASVSQLDPQGTIAYMAPELMLGTLANAKSDIYALGVICYELLNGSRPHAHLSGLALAAAHMQASSDGWDYPANLPTPVIQLIRSMTASKPELRLSSMAAVVEQIKAISQRISDNPHSASIPAHVSNPFATTLNAAAGNPVSVTLSAPLSIAGLAATTSAPAAATKQPLSQPLRWGIATFSLTLLTGLLVWQIVPRLSPAVSSAMTNTGNPAAVITSPAGPYSEALEMQQGLAALKLFDRPGSLDAADKNFNTILSHNPNNAAAAAGLSLLYSFRYRSDEQDEVWLQKADASAQQALKLNGQLALSHVAKGLVLDLQGKAELGLAEQEKALSLDPKNFFAWNEKTNALRSLRRYADAKKNAELARQHFPQERIFADQLGSIHYAQDDYKAAEAAFKLSIQLQPDAVFSYANLSGALMSQNRNDEALEVLQQGLQLRPSAMLYGNLGNAQFLRGDYVAAAAAFELAVSPDKGNPADYLGWANLADTLLWIPGRKEEARKAYDKAKLLLAPKLARSQNDATLTSRMGLYAARTGDKSKGLELLQKSVNLAPEDAAVLFYAGLGYELLGNRAEALEAIAKAKKFGYPISFIENEPDLLALRRDARYSRP</sequence>
<dbReference type="GO" id="GO:0005524">
    <property type="term" value="F:ATP binding"/>
    <property type="evidence" value="ECO:0007669"/>
    <property type="project" value="UniProtKB-UniRule"/>
</dbReference>
<dbReference type="PROSITE" id="PS00107">
    <property type="entry name" value="PROTEIN_KINASE_ATP"/>
    <property type="match status" value="1"/>
</dbReference>
<feature type="domain" description="Protein kinase" evidence="7">
    <location>
        <begin position="26"/>
        <end position="281"/>
    </location>
</feature>
<dbReference type="Gene3D" id="3.30.200.20">
    <property type="entry name" value="Phosphorylase Kinase, domain 1"/>
    <property type="match status" value="1"/>
</dbReference>
<dbReference type="InterPro" id="IPR008271">
    <property type="entry name" value="Ser/Thr_kinase_AS"/>
</dbReference>
<dbReference type="Proteomes" id="UP000275663">
    <property type="component" value="Chromosome"/>
</dbReference>
<gene>
    <name evidence="8" type="ORF">EJN92_06230</name>
</gene>
<reference evidence="8 9" key="1">
    <citation type="journal article" date="2011" name="Int. J. Syst. Evol. Microbiol.">
        <title>Description of Undibacterium oligocarboniphilum sp. nov., isolated from purified water, and Undibacterium pigrum strain CCUG 49012 as the type strain of Undibacterium parvum sp. nov., and emended descriptions of the genus Undibacterium and the species Undibacterium pigrum.</title>
        <authorList>
            <person name="Eder W."/>
            <person name="Wanner G."/>
            <person name="Ludwig W."/>
            <person name="Busse H.J."/>
            <person name="Ziemke-Kageler F."/>
            <person name="Lang E."/>
        </authorList>
    </citation>
    <scope>NUCLEOTIDE SEQUENCE [LARGE SCALE GENOMIC DNA]</scope>
    <source>
        <strain evidence="8 9">DSM 23061</strain>
    </source>
</reference>
<feature type="repeat" description="TPR" evidence="5">
    <location>
        <begin position="691"/>
        <end position="724"/>
    </location>
</feature>
<dbReference type="RefSeq" id="WP_126127014.1">
    <property type="nucleotide sequence ID" value="NZ_CP034464.1"/>
</dbReference>
<dbReference type="SUPFAM" id="SSF81901">
    <property type="entry name" value="HCP-like"/>
    <property type="match status" value="1"/>
</dbReference>
<dbReference type="InterPro" id="IPR017441">
    <property type="entry name" value="Protein_kinase_ATP_BS"/>
</dbReference>
<keyword evidence="2 6" id="KW-0547">Nucleotide-binding</keyword>
<evidence type="ECO:0000256" key="2">
    <source>
        <dbReference type="ARBA" id="ARBA00022741"/>
    </source>
</evidence>
<dbReference type="KEGG" id="upv:EJN92_06230"/>
<feature type="repeat" description="TPR" evidence="5">
    <location>
        <begin position="579"/>
        <end position="612"/>
    </location>
</feature>
<dbReference type="GO" id="GO:0004674">
    <property type="term" value="F:protein serine/threonine kinase activity"/>
    <property type="evidence" value="ECO:0007669"/>
    <property type="project" value="TreeGrafter"/>
</dbReference>
<evidence type="ECO:0000256" key="3">
    <source>
        <dbReference type="ARBA" id="ARBA00022777"/>
    </source>
</evidence>
<protein>
    <submittedName>
        <fullName evidence="8">Serine/threonine-protein kinase</fullName>
    </submittedName>
</protein>
<organism evidence="8 9">
    <name type="scientific">Undibacterium parvum</name>
    <dbReference type="NCBI Taxonomy" id="401471"/>
    <lineage>
        <taxon>Bacteria</taxon>
        <taxon>Pseudomonadati</taxon>
        <taxon>Pseudomonadota</taxon>
        <taxon>Betaproteobacteria</taxon>
        <taxon>Burkholderiales</taxon>
        <taxon>Oxalobacteraceae</taxon>
        <taxon>Undibacterium</taxon>
    </lineage>
</organism>
<keyword evidence="3 8" id="KW-0418">Kinase</keyword>
<dbReference type="PROSITE" id="PS50011">
    <property type="entry name" value="PROTEIN_KINASE_DOM"/>
    <property type="match status" value="1"/>
</dbReference>
<dbReference type="InterPro" id="IPR019734">
    <property type="entry name" value="TPR_rpt"/>
</dbReference>
<dbReference type="Gene3D" id="1.10.510.10">
    <property type="entry name" value="Transferase(Phosphotransferase) domain 1"/>
    <property type="match status" value="1"/>
</dbReference>
<dbReference type="SMART" id="SM00220">
    <property type="entry name" value="S_TKc"/>
    <property type="match status" value="1"/>
</dbReference>
<evidence type="ECO:0000256" key="4">
    <source>
        <dbReference type="ARBA" id="ARBA00022840"/>
    </source>
</evidence>
<dbReference type="PANTHER" id="PTHR43289:SF6">
    <property type="entry name" value="SERINE_THREONINE-PROTEIN KINASE NEKL-3"/>
    <property type="match status" value="1"/>
</dbReference>
<dbReference type="PROSITE" id="PS00108">
    <property type="entry name" value="PROTEIN_KINASE_ST"/>
    <property type="match status" value="1"/>
</dbReference>
<name>A0A3Q9BQE9_9BURK</name>
<dbReference type="SMART" id="SM00028">
    <property type="entry name" value="TPR"/>
    <property type="match status" value="7"/>
</dbReference>
<feature type="repeat" description="TPR" evidence="5">
    <location>
        <begin position="545"/>
        <end position="578"/>
    </location>
</feature>
<dbReference type="PANTHER" id="PTHR43289">
    <property type="entry name" value="MITOGEN-ACTIVATED PROTEIN KINASE KINASE KINASE 20-RELATED"/>
    <property type="match status" value="1"/>
</dbReference>
<dbReference type="InterPro" id="IPR011009">
    <property type="entry name" value="Kinase-like_dom_sf"/>
</dbReference>
<keyword evidence="1" id="KW-0808">Transferase</keyword>
<accession>A0A3Q9BQE9</accession>
<dbReference type="Pfam" id="PF00069">
    <property type="entry name" value="Pkinase"/>
    <property type="match status" value="1"/>
</dbReference>
<dbReference type="EMBL" id="CP034464">
    <property type="protein sequence ID" value="AZP11629.1"/>
    <property type="molecule type" value="Genomic_DNA"/>
</dbReference>
<dbReference type="Pfam" id="PF13432">
    <property type="entry name" value="TPR_16"/>
    <property type="match status" value="2"/>
</dbReference>
<dbReference type="OrthoDB" id="9791419at2"/>
<keyword evidence="5" id="KW-0802">TPR repeat</keyword>
<feature type="binding site" evidence="6">
    <location>
        <position position="55"/>
    </location>
    <ligand>
        <name>ATP</name>
        <dbReference type="ChEBI" id="CHEBI:30616"/>
    </ligand>
</feature>
<evidence type="ECO:0000313" key="8">
    <source>
        <dbReference type="EMBL" id="AZP11629.1"/>
    </source>
</evidence>
<dbReference type="CDD" id="cd14014">
    <property type="entry name" value="STKc_PknB_like"/>
    <property type="match status" value="1"/>
</dbReference>
<keyword evidence="4 6" id="KW-0067">ATP-binding</keyword>